<feature type="compositionally biased region" description="Polar residues" evidence="1">
    <location>
        <begin position="257"/>
        <end position="274"/>
    </location>
</feature>
<protein>
    <recommendedName>
        <fullName evidence="2">PRC-barrel domain-containing protein</fullName>
    </recommendedName>
</protein>
<evidence type="ECO:0000259" key="2">
    <source>
        <dbReference type="Pfam" id="PF05239"/>
    </source>
</evidence>
<gene>
    <name evidence="3" type="ORF">GCM10010862_25900</name>
</gene>
<name>A0ABQ5W6B2_9HYPH</name>
<feature type="domain" description="PRC-barrel" evidence="2">
    <location>
        <begin position="169"/>
        <end position="240"/>
    </location>
</feature>
<evidence type="ECO:0000313" key="3">
    <source>
        <dbReference type="EMBL" id="GLQ55331.1"/>
    </source>
</evidence>
<dbReference type="Pfam" id="PF05239">
    <property type="entry name" value="PRC"/>
    <property type="match status" value="1"/>
</dbReference>
<dbReference type="PANTHER" id="PTHR36505:SF1">
    <property type="entry name" value="BLR1072 PROTEIN"/>
    <property type="match status" value="1"/>
</dbReference>
<reference evidence="4" key="1">
    <citation type="journal article" date="2019" name="Int. J. Syst. Evol. Microbiol.">
        <title>The Global Catalogue of Microorganisms (GCM) 10K type strain sequencing project: providing services to taxonomists for standard genome sequencing and annotation.</title>
        <authorList>
            <consortium name="The Broad Institute Genomics Platform"/>
            <consortium name="The Broad Institute Genome Sequencing Center for Infectious Disease"/>
            <person name="Wu L."/>
            <person name="Ma J."/>
        </authorList>
    </citation>
    <scope>NUCLEOTIDE SEQUENCE [LARGE SCALE GENOMIC DNA]</scope>
    <source>
        <strain evidence="4">NBRC 112416</strain>
    </source>
</reference>
<dbReference type="InterPro" id="IPR027275">
    <property type="entry name" value="PRC-brl_dom"/>
</dbReference>
<dbReference type="EMBL" id="BSNS01000011">
    <property type="protein sequence ID" value="GLQ55331.1"/>
    <property type="molecule type" value="Genomic_DNA"/>
</dbReference>
<dbReference type="Proteomes" id="UP001156691">
    <property type="component" value="Unassembled WGS sequence"/>
</dbReference>
<evidence type="ECO:0000256" key="1">
    <source>
        <dbReference type="SAM" id="MobiDB-lite"/>
    </source>
</evidence>
<feature type="region of interest" description="Disordered" evidence="1">
    <location>
        <begin position="1"/>
        <end position="38"/>
    </location>
</feature>
<sequence length="274" mass="30053">MAGGPAFAQNEQEQQTQTQNQQNNEQQNQQQAEATTAGSGECFEQLTAFSQRLRDEQFWVTGWGTPYTAPVATDGTMATTPWSGVRGVEPLQSPRTQIRELYGAAQVLAYRGETEGCEYLVGVLSNTYEEYVDTLTEAGVEPQEITSWRSEQIALSEPVTEMQQVGRVNVDELTGTDVRNTNDQNLGSVSDIVIDPQSGQIAYAIVARGGFLGVGEDHVAVPWERFRATPGLNTLVLDVTEQELAQAPTIDPGAFSNPGQLEQQNQQIDEYWSS</sequence>
<feature type="region of interest" description="Disordered" evidence="1">
    <location>
        <begin position="249"/>
        <end position="274"/>
    </location>
</feature>
<keyword evidence="4" id="KW-1185">Reference proteome</keyword>
<dbReference type="PANTHER" id="PTHR36505">
    <property type="entry name" value="BLR1072 PROTEIN"/>
    <property type="match status" value="1"/>
</dbReference>
<accession>A0ABQ5W6B2</accession>
<evidence type="ECO:0000313" key="4">
    <source>
        <dbReference type="Proteomes" id="UP001156691"/>
    </source>
</evidence>
<comment type="caution">
    <text evidence="3">The sequence shown here is derived from an EMBL/GenBank/DDBJ whole genome shotgun (WGS) entry which is preliminary data.</text>
</comment>
<organism evidence="3 4">
    <name type="scientific">Devosia nitrariae</name>
    <dbReference type="NCBI Taxonomy" id="2071872"/>
    <lineage>
        <taxon>Bacteria</taxon>
        <taxon>Pseudomonadati</taxon>
        <taxon>Pseudomonadota</taxon>
        <taxon>Alphaproteobacteria</taxon>
        <taxon>Hyphomicrobiales</taxon>
        <taxon>Devosiaceae</taxon>
        <taxon>Devosia</taxon>
    </lineage>
</organism>
<proteinExistence type="predicted"/>
<dbReference type="SUPFAM" id="SSF50346">
    <property type="entry name" value="PRC-barrel domain"/>
    <property type="match status" value="1"/>
</dbReference>
<dbReference type="Gene3D" id="2.30.30.240">
    <property type="entry name" value="PRC-barrel domain"/>
    <property type="match status" value="1"/>
</dbReference>
<dbReference type="InterPro" id="IPR011033">
    <property type="entry name" value="PRC_barrel-like_sf"/>
</dbReference>
<feature type="compositionally biased region" description="Low complexity" evidence="1">
    <location>
        <begin position="8"/>
        <end position="37"/>
    </location>
</feature>